<evidence type="ECO:0000259" key="2">
    <source>
        <dbReference type="SMART" id="SM00909"/>
    </source>
</evidence>
<gene>
    <name evidence="3" type="ORF">NUH29_11835</name>
</gene>
<feature type="signal peptide" evidence="1">
    <location>
        <begin position="1"/>
        <end position="27"/>
    </location>
</feature>
<evidence type="ECO:0000256" key="1">
    <source>
        <dbReference type="SAM" id="SignalP"/>
    </source>
</evidence>
<accession>A0ABT1ZHP2</accession>
<feature type="chain" id="PRO_5046428429" evidence="1">
    <location>
        <begin position="28"/>
        <end position="556"/>
    </location>
</feature>
<evidence type="ECO:0000313" key="4">
    <source>
        <dbReference type="Proteomes" id="UP001205337"/>
    </source>
</evidence>
<sequence>MSARMRRSRFAAGVAALALLLAGCAGIPTSGSVGTEPLDLGEDGGDIVTLAESPQDGATPTQLLAGFLTAQRAPQGNYSIARLYLTDDFRAVWSPTARVLISDTPLVPETVDEDTLQLDVSVQSIVNATGNYSELERPEAQTLQYEFARNADGEWRISGAPDGTLLSSTRFERAFGAYPIYFSDPSGAFLVPDVRWFPDTASRADRIVKELLTGQSPWYAGGVLVSAFPSGTRLDGGVTISQGTATVDLAGDIASQDQSTRWRMQQQLVASLSALSEVSTVQMTVGGFPVDVGDGPHPETAPLVRTDPLGLAADGFGYLSSQAVDRIAGISAPVESLGALGVTLARGGSAAAVRSAQGAWIVSASGGDPVVVDTRAGLIDPSIDAEGYLWSAVGASADSIMAIDASGDSHALSSPNLDGAIVALDVSRDGARLLIATQGAGGPGVTIAGIVRDADGVPVALGEPLSLTVEQTPLLDATWVDASTVAALSTSGDVDLYRIGGRHESDGSVSGAVQLVGGNLADGIRVRDADGMLWRHNTSGGWQTTGIVASFLGTQQ</sequence>
<reference evidence="3 4" key="1">
    <citation type="submission" date="2022-08" db="EMBL/GenBank/DDBJ databases">
        <authorList>
            <person name="Li F."/>
        </authorList>
    </citation>
    <scope>NUCLEOTIDE SEQUENCE [LARGE SCALE GENOMIC DNA]</scope>
    <source>
        <strain evidence="3 4">10F1B-8-1</strain>
    </source>
</reference>
<keyword evidence="1" id="KW-0732">Signal</keyword>
<dbReference type="InterPro" id="IPR019606">
    <property type="entry name" value="GerMN"/>
</dbReference>
<feature type="domain" description="GerMN" evidence="2">
    <location>
        <begin position="204"/>
        <end position="294"/>
    </location>
</feature>
<dbReference type="Pfam" id="PF25976">
    <property type="entry name" value="LpqB_N"/>
    <property type="match status" value="1"/>
</dbReference>
<dbReference type="InterPro" id="IPR059026">
    <property type="entry name" value="LpqB_N"/>
</dbReference>
<dbReference type="RefSeq" id="WP_258799377.1">
    <property type="nucleotide sequence ID" value="NZ_JANTHX010000008.1"/>
</dbReference>
<dbReference type="Proteomes" id="UP001205337">
    <property type="component" value="Unassembled WGS sequence"/>
</dbReference>
<evidence type="ECO:0000313" key="3">
    <source>
        <dbReference type="EMBL" id="MCS0500237.1"/>
    </source>
</evidence>
<dbReference type="EMBL" id="JANTHX010000008">
    <property type="protein sequence ID" value="MCS0500237.1"/>
    <property type="molecule type" value="Genomic_DNA"/>
</dbReference>
<dbReference type="SUPFAM" id="SSF82171">
    <property type="entry name" value="DPP6 N-terminal domain-like"/>
    <property type="match status" value="1"/>
</dbReference>
<dbReference type="Pfam" id="PF10646">
    <property type="entry name" value="Germane"/>
    <property type="match status" value="1"/>
</dbReference>
<proteinExistence type="predicted"/>
<protein>
    <submittedName>
        <fullName evidence="3">LpqB family beta-propeller domain-containing protein</fullName>
    </submittedName>
</protein>
<dbReference type="PROSITE" id="PS51257">
    <property type="entry name" value="PROKAR_LIPOPROTEIN"/>
    <property type="match status" value="1"/>
</dbReference>
<organism evidence="3 4">
    <name type="scientific">Protaetiibacter mangrovi</name>
    <dbReference type="NCBI Taxonomy" id="2970926"/>
    <lineage>
        <taxon>Bacteria</taxon>
        <taxon>Bacillati</taxon>
        <taxon>Actinomycetota</taxon>
        <taxon>Actinomycetes</taxon>
        <taxon>Micrococcales</taxon>
        <taxon>Microbacteriaceae</taxon>
        <taxon>Protaetiibacter</taxon>
    </lineage>
</organism>
<comment type="caution">
    <text evidence="3">The sequence shown here is derived from an EMBL/GenBank/DDBJ whole genome shotgun (WGS) entry which is preliminary data.</text>
</comment>
<dbReference type="SMART" id="SM00909">
    <property type="entry name" value="Germane"/>
    <property type="match status" value="1"/>
</dbReference>
<keyword evidence="4" id="KW-1185">Reference proteome</keyword>
<name>A0ABT1ZHP2_9MICO</name>